<keyword evidence="8 14" id="KW-0472">Membrane</keyword>
<organism evidence="15 16">
    <name type="scientific">Schaalia meyeri</name>
    <dbReference type="NCBI Taxonomy" id="52773"/>
    <lineage>
        <taxon>Bacteria</taxon>
        <taxon>Bacillati</taxon>
        <taxon>Actinomycetota</taxon>
        <taxon>Actinomycetes</taxon>
        <taxon>Actinomycetales</taxon>
        <taxon>Actinomycetaceae</taxon>
        <taxon>Schaalia</taxon>
    </lineage>
</organism>
<feature type="transmembrane region" description="Helical" evidence="14">
    <location>
        <begin position="20"/>
        <end position="39"/>
    </location>
</feature>
<feature type="transmembrane region" description="Helical" evidence="14">
    <location>
        <begin position="175"/>
        <end position="196"/>
    </location>
</feature>
<dbReference type="InterPro" id="IPR043130">
    <property type="entry name" value="CDP-OH_PTrfase_TM_dom"/>
</dbReference>
<evidence type="ECO:0000256" key="12">
    <source>
        <dbReference type="RuleBase" id="RU003750"/>
    </source>
</evidence>
<feature type="region of interest" description="Disordered" evidence="13">
    <location>
        <begin position="210"/>
        <end position="256"/>
    </location>
</feature>
<keyword evidence="4 12" id="KW-0808">Transferase</keyword>
<dbReference type="RefSeq" id="WP_074632406.1">
    <property type="nucleotide sequence ID" value="NZ_CP012072.1"/>
</dbReference>
<reference evidence="15 16" key="1">
    <citation type="submission" date="2020-12" db="EMBL/GenBank/DDBJ databases">
        <title>FDA dAtabase for Regulatory Grade micrObial Sequences (FDA-ARGOS): Supporting development and validation of Infectious Disease Dx tests.</title>
        <authorList>
            <person name="Sproer C."/>
            <person name="Gronow S."/>
            <person name="Severitt S."/>
            <person name="Schroder I."/>
            <person name="Tallon L."/>
            <person name="Sadzewicz L."/>
            <person name="Zhao X."/>
            <person name="Boylan J."/>
            <person name="Ott S."/>
            <person name="Bowen H."/>
            <person name="Vavikolanu K."/>
            <person name="Mehta A."/>
            <person name="Aluvathingal J."/>
            <person name="Nadendla S."/>
            <person name="Lowell S."/>
            <person name="Myers T."/>
            <person name="Yan Y."/>
            <person name="Sichtig H."/>
        </authorList>
    </citation>
    <scope>NUCLEOTIDE SEQUENCE [LARGE SCALE GENOMIC DNA]</scope>
    <source>
        <strain evidence="15 16">FDAARGOS_985</strain>
    </source>
</reference>
<dbReference type="PANTHER" id="PTHR14269">
    <property type="entry name" value="CDP-DIACYLGLYCEROL--GLYCEROL-3-PHOSPHATE 3-PHOSPHATIDYLTRANSFERASE-RELATED"/>
    <property type="match status" value="1"/>
</dbReference>
<dbReference type="NCBIfam" id="TIGR00560">
    <property type="entry name" value="pgsA"/>
    <property type="match status" value="1"/>
</dbReference>
<evidence type="ECO:0000256" key="2">
    <source>
        <dbReference type="ARBA" id="ARBA00010441"/>
    </source>
</evidence>
<dbReference type="GO" id="GO:0046474">
    <property type="term" value="P:glycerophospholipid biosynthetic process"/>
    <property type="evidence" value="ECO:0007669"/>
    <property type="project" value="TreeGrafter"/>
</dbReference>
<keyword evidence="3" id="KW-0444">Lipid biosynthesis</keyword>
<dbReference type="PANTHER" id="PTHR14269:SF62">
    <property type="entry name" value="CDP-DIACYLGLYCEROL--GLYCEROL-3-PHOSPHATE 3-PHOSPHATIDYLTRANSFERASE 1, CHLOROPLASTIC"/>
    <property type="match status" value="1"/>
</dbReference>
<evidence type="ECO:0000256" key="3">
    <source>
        <dbReference type="ARBA" id="ARBA00022516"/>
    </source>
</evidence>
<dbReference type="InterPro" id="IPR000462">
    <property type="entry name" value="CDP-OH_P_trans"/>
</dbReference>
<keyword evidence="10" id="KW-1208">Phospholipid metabolism</keyword>
<evidence type="ECO:0000256" key="4">
    <source>
        <dbReference type="ARBA" id="ARBA00022679"/>
    </source>
</evidence>
<sequence length="256" mass="27615">MTGNVSRVQRDSKVPLVNLPNALTVARLVLVPVFVVLGLQESWTARWLAFVVFAVAAVTDRFDGQLARSWGQVTDFGRVVDPIADKALTLGGFALLSFQGFLPWWVTILIAVRELGITAMRAVFLRRGVVVSANNAGKLKTFMQIIALGTLFIPWEHFFALSASNEGWVVLMIRLGQALAGVALALTVYSGLTYIIDGVRLVRGASGDEAEAGRAEETGAEETECEAEAEAVHEEEAESVESKPSGHDMVGQQAQS</sequence>
<dbReference type="EMBL" id="CP066065">
    <property type="protein sequence ID" value="QQC44647.1"/>
    <property type="molecule type" value="Genomic_DNA"/>
</dbReference>
<evidence type="ECO:0000256" key="14">
    <source>
        <dbReference type="SAM" id="Phobius"/>
    </source>
</evidence>
<dbReference type="GO" id="GO:0008444">
    <property type="term" value="F:CDP-diacylglycerol-glycerol-3-phosphate 3-phosphatidyltransferase activity"/>
    <property type="evidence" value="ECO:0007669"/>
    <property type="project" value="UniProtKB-UniRule"/>
</dbReference>
<dbReference type="InterPro" id="IPR004570">
    <property type="entry name" value="Phosphatidylglycerol_P_synth"/>
</dbReference>
<evidence type="ECO:0000313" key="15">
    <source>
        <dbReference type="EMBL" id="QQC44647.1"/>
    </source>
</evidence>
<dbReference type="AlphaFoldDB" id="A0AAP9Y919"/>
<dbReference type="PROSITE" id="PS00379">
    <property type="entry name" value="CDP_ALCOHOL_P_TRANSF"/>
    <property type="match status" value="1"/>
</dbReference>
<proteinExistence type="inferred from homology"/>
<dbReference type="InterPro" id="IPR050324">
    <property type="entry name" value="CDP-alcohol_PTase-I"/>
</dbReference>
<keyword evidence="16" id="KW-1185">Reference proteome</keyword>
<evidence type="ECO:0000256" key="9">
    <source>
        <dbReference type="ARBA" id="ARBA00023209"/>
    </source>
</evidence>
<dbReference type="Gene3D" id="1.20.120.1760">
    <property type="match status" value="1"/>
</dbReference>
<feature type="compositionally biased region" description="Acidic residues" evidence="13">
    <location>
        <begin position="218"/>
        <end position="229"/>
    </location>
</feature>
<evidence type="ECO:0000256" key="13">
    <source>
        <dbReference type="SAM" id="MobiDB-lite"/>
    </source>
</evidence>
<evidence type="ECO:0000256" key="1">
    <source>
        <dbReference type="ARBA" id="ARBA00004141"/>
    </source>
</evidence>
<keyword evidence="6 14" id="KW-1133">Transmembrane helix</keyword>
<protein>
    <recommendedName>
        <fullName evidence="11">CDP-diacylglycerol--glycerol-3-phosphate 3-phosphatidyltransferase</fullName>
        <ecNumber evidence="11">2.7.8.5</ecNumber>
    </recommendedName>
</protein>
<comment type="subcellular location">
    <subcellularLocation>
        <location evidence="1">Membrane</location>
        <topology evidence="1">Multi-pass membrane protein</topology>
    </subcellularLocation>
</comment>
<evidence type="ECO:0000256" key="6">
    <source>
        <dbReference type="ARBA" id="ARBA00022989"/>
    </source>
</evidence>
<evidence type="ECO:0000313" key="16">
    <source>
        <dbReference type="Proteomes" id="UP000595220"/>
    </source>
</evidence>
<accession>A0AAP9Y919</accession>
<dbReference type="EC" id="2.7.8.5" evidence="11"/>
<dbReference type="InterPro" id="IPR048254">
    <property type="entry name" value="CDP_ALCOHOL_P_TRANSF_CS"/>
</dbReference>
<dbReference type="Pfam" id="PF01066">
    <property type="entry name" value="CDP-OH_P_transf"/>
    <property type="match status" value="1"/>
</dbReference>
<evidence type="ECO:0000256" key="10">
    <source>
        <dbReference type="ARBA" id="ARBA00023264"/>
    </source>
</evidence>
<evidence type="ECO:0000256" key="7">
    <source>
        <dbReference type="ARBA" id="ARBA00023098"/>
    </source>
</evidence>
<dbReference type="Proteomes" id="UP000595220">
    <property type="component" value="Chromosome"/>
</dbReference>
<gene>
    <name evidence="15" type="primary">pgsA</name>
    <name evidence="15" type="ORF">I6H42_04505</name>
</gene>
<comment type="similarity">
    <text evidence="2 12">Belongs to the CDP-alcohol phosphatidyltransferase class-I family.</text>
</comment>
<name>A0AAP9Y919_9ACTO</name>
<keyword evidence="9" id="KW-0594">Phospholipid biosynthesis</keyword>
<dbReference type="GO" id="GO:0016020">
    <property type="term" value="C:membrane"/>
    <property type="evidence" value="ECO:0007669"/>
    <property type="project" value="UniProtKB-SubCell"/>
</dbReference>
<keyword evidence="7" id="KW-0443">Lipid metabolism</keyword>
<evidence type="ECO:0000256" key="5">
    <source>
        <dbReference type="ARBA" id="ARBA00022692"/>
    </source>
</evidence>
<evidence type="ECO:0000256" key="11">
    <source>
        <dbReference type="NCBIfam" id="TIGR00560"/>
    </source>
</evidence>
<feature type="compositionally biased region" description="Basic and acidic residues" evidence="13">
    <location>
        <begin position="230"/>
        <end position="246"/>
    </location>
</feature>
<evidence type="ECO:0000256" key="8">
    <source>
        <dbReference type="ARBA" id="ARBA00023136"/>
    </source>
</evidence>
<keyword evidence="5 14" id="KW-0812">Transmembrane</keyword>